<gene>
    <name evidence="1" type="ORF">NTJ_08540</name>
</gene>
<evidence type="ECO:0000313" key="2">
    <source>
        <dbReference type="Proteomes" id="UP001307889"/>
    </source>
</evidence>
<reference evidence="1 2" key="1">
    <citation type="submission" date="2023-09" db="EMBL/GenBank/DDBJ databases">
        <title>Nesidiocoris tenuis whole genome shotgun sequence.</title>
        <authorList>
            <person name="Shibata T."/>
            <person name="Shimoda M."/>
            <person name="Kobayashi T."/>
            <person name="Uehara T."/>
        </authorList>
    </citation>
    <scope>NUCLEOTIDE SEQUENCE [LARGE SCALE GENOMIC DNA]</scope>
    <source>
        <strain evidence="1 2">Japan</strain>
    </source>
</reference>
<dbReference type="Proteomes" id="UP001307889">
    <property type="component" value="Chromosome 6"/>
</dbReference>
<protein>
    <submittedName>
        <fullName evidence="1">Uncharacterized protein</fullName>
    </submittedName>
</protein>
<name>A0ABN7AU42_9HEMI</name>
<keyword evidence="2" id="KW-1185">Reference proteome</keyword>
<organism evidence="1 2">
    <name type="scientific">Nesidiocoris tenuis</name>
    <dbReference type="NCBI Taxonomy" id="355587"/>
    <lineage>
        <taxon>Eukaryota</taxon>
        <taxon>Metazoa</taxon>
        <taxon>Ecdysozoa</taxon>
        <taxon>Arthropoda</taxon>
        <taxon>Hexapoda</taxon>
        <taxon>Insecta</taxon>
        <taxon>Pterygota</taxon>
        <taxon>Neoptera</taxon>
        <taxon>Paraneoptera</taxon>
        <taxon>Hemiptera</taxon>
        <taxon>Heteroptera</taxon>
        <taxon>Panheteroptera</taxon>
        <taxon>Cimicomorpha</taxon>
        <taxon>Miridae</taxon>
        <taxon>Dicyphina</taxon>
        <taxon>Nesidiocoris</taxon>
    </lineage>
</organism>
<accession>A0ABN7AU42</accession>
<evidence type="ECO:0000313" key="1">
    <source>
        <dbReference type="EMBL" id="BES95728.1"/>
    </source>
</evidence>
<sequence>MGPRQLRTAPAFLVTFLHDSKKKKDRETKIEKILSPCSVSISSWENNFQLSSIQTDKIEGEFPRRQSRLGRWEMVKT</sequence>
<proteinExistence type="predicted"/>
<dbReference type="EMBL" id="AP028914">
    <property type="protein sequence ID" value="BES95728.1"/>
    <property type="molecule type" value="Genomic_DNA"/>
</dbReference>